<dbReference type="AlphaFoldDB" id="A0A423PEN2"/>
<name>A0A423PEN2_9GAMM</name>
<dbReference type="InterPro" id="IPR011037">
    <property type="entry name" value="Pyrv_Knase-like_insert_dom_sf"/>
</dbReference>
<dbReference type="PROSITE" id="PS51340">
    <property type="entry name" value="MOSC"/>
    <property type="match status" value="1"/>
</dbReference>
<keyword evidence="3" id="KW-1185">Reference proteome</keyword>
<dbReference type="EMBL" id="AYKH01000044">
    <property type="protein sequence ID" value="ROO24044.1"/>
    <property type="molecule type" value="Genomic_DNA"/>
</dbReference>
<reference evidence="2 3" key="1">
    <citation type="submission" date="2013-10" db="EMBL/GenBank/DDBJ databases">
        <title>Salinisphaera orenii MK-B5 Genome Sequencing.</title>
        <authorList>
            <person name="Lai Q."/>
            <person name="Li C."/>
            <person name="Shao Z."/>
        </authorList>
    </citation>
    <scope>NUCLEOTIDE SEQUENCE [LARGE SCALE GENOMIC DNA]</scope>
    <source>
        <strain evidence="2 3">MK-B5</strain>
    </source>
</reference>
<dbReference type="Pfam" id="PF03473">
    <property type="entry name" value="MOSC"/>
    <property type="match status" value="1"/>
</dbReference>
<dbReference type="Proteomes" id="UP000283993">
    <property type="component" value="Unassembled WGS sequence"/>
</dbReference>
<accession>A0A423PEN2</accession>
<sequence length="233" mass="25320">MDTPDPATEAATTVDALFVGALGRLANDGGPSAIDKRAVDDARWLDADGVAGDAQADRVHHGGPERALNHYPAEHYDAWRARYPGYNDAFVPGALGENISTRGFTEADVCVGDVFSLGEATVQIAQPRQPCWKPGARIGIAGLARAIAAEGRAGWLYRVLEPGHIRAGDRLTRIERAAHGITLAELWALQGTRHPDTEQRRRLLTLAEQPTLAPEWRKRLANRARQAAERDRG</sequence>
<feature type="domain" description="MOSC" evidence="1">
    <location>
        <begin position="37"/>
        <end position="174"/>
    </location>
</feature>
<dbReference type="Gene3D" id="2.40.33.20">
    <property type="entry name" value="PK beta-barrel domain-like"/>
    <property type="match status" value="1"/>
</dbReference>
<dbReference type="InterPro" id="IPR005302">
    <property type="entry name" value="MoCF_Sase_C"/>
</dbReference>
<evidence type="ECO:0000313" key="2">
    <source>
        <dbReference type="EMBL" id="ROO24044.1"/>
    </source>
</evidence>
<dbReference type="PANTHER" id="PTHR30212">
    <property type="entry name" value="PROTEIN YIIM"/>
    <property type="match status" value="1"/>
</dbReference>
<dbReference type="RefSeq" id="WP_123632397.1">
    <property type="nucleotide sequence ID" value="NZ_AYKH01000044.1"/>
</dbReference>
<evidence type="ECO:0000259" key="1">
    <source>
        <dbReference type="PROSITE" id="PS51340"/>
    </source>
</evidence>
<dbReference type="PANTHER" id="PTHR30212:SF2">
    <property type="entry name" value="PROTEIN YIIM"/>
    <property type="match status" value="1"/>
</dbReference>
<comment type="caution">
    <text evidence="2">The sequence shown here is derived from an EMBL/GenBank/DDBJ whole genome shotgun (WGS) entry which is preliminary data.</text>
</comment>
<dbReference type="GO" id="GO:0030170">
    <property type="term" value="F:pyridoxal phosphate binding"/>
    <property type="evidence" value="ECO:0007669"/>
    <property type="project" value="InterPro"/>
</dbReference>
<gene>
    <name evidence="2" type="ORF">SAOR_16595</name>
</gene>
<dbReference type="InterPro" id="IPR052353">
    <property type="entry name" value="Benzoxazolinone_Detox_Enz"/>
</dbReference>
<proteinExistence type="predicted"/>
<protein>
    <submittedName>
        <fullName evidence="2">Molybdenum cofactor sulfurase</fullName>
    </submittedName>
</protein>
<dbReference type="SUPFAM" id="SSF50800">
    <property type="entry name" value="PK beta-barrel domain-like"/>
    <property type="match status" value="1"/>
</dbReference>
<evidence type="ECO:0000313" key="3">
    <source>
        <dbReference type="Proteomes" id="UP000283993"/>
    </source>
</evidence>
<organism evidence="2 3">
    <name type="scientific">Salinisphaera orenii MK-B5</name>
    <dbReference type="NCBI Taxonomy" id="856730"/>
    <lineage>
        <taxon>Bacteria</taxon>
        <taxon>Pseudomonadati</taxon>
        <taxon>Pseudomonadota</taxon>
        <taxon>Gammaproteobacteria</taxon>
        <taxon>Salinisphaerales</taxon>
        <taxon>Salinisphaeraceae</taxon>
        <taxon>Salinisphaera</taxon>
    </lineage>
</organism>
<dbReference type="GO" id="GO:0003824">
    <property type="term" value="F:catalytic activity"/>
    <property type="evidence" value="ECO:0007669"/>
    <property type="project" value="InterPro"/>
</dbReference>
<dbReference type="GO" id="GO:0030151">
    <property type="term" value="F:molybdenum ion binding"/>
    <property type="evidence" value="ECO:0007669"/>
    <property type="project" value="InterPro"/>
</dbReference>